<keyword evidence="12" id="KW-1185">Reference proteome</keyword>
<evidence type="ECO:0000256" key="5">
    <source>
        <dbReference type="ARBA" id="ARBA00022821"/>
    </source>
</evidence>
<feature type="domain" description="Disease resistance protein winged helix" evidence="9">
    <location>
        <begin position="432"/>
        <end position="508"/>
    </location>
</feature>
<dbReference type="Proteomes" id="UP000826271">
    <property type="component" value="Unassembled WGS sequence"/>
</dbReference>
<evidence type="ECO:0000256" key="1">
    <source>
        <dbReference type="ARBA" id="ARBA00008894"/>
    </source>
</evidence>
<dbReference type="PANTHER" id="PTHR23155:SF1185">
    <property type="entry name" value="DISEASE RESISTANCE RPP8-LIKE PROTEIN 3-RELATED"/>
    <property type="match status" value="1"/>
</dbReference>
<dbReference type="Gene3D" id="1.10.8.430">
    <property type="entry name" value="Helical domain of apoptotic protease-activating factors"/>
    <property type="match status" value="1"/>
</dbReference>
<dbReference type="Pfam" id="PF23598">
    <property type="entry name" value="LRR_14"/>
    <property type="match status" value="1"/>
</dbReference>
<gene>
    <name evidence="11" type="ORF">BUALT_Bualt02G0020600</name>
</gene>
<evidence type="ECO:0000256" key="2">
    <source>
        <dbReference type="ARBA" id="ARBA00022614"/>
    </source>
</evidence>
<sequence>MVDQVSQIALETIRDLLVEEVRFLSGVGGEVEEVEMELKTIHNFLKDADARADRYDSNIVRTWVDNLKKLSLKAEDVLETYAIEVTSKRGGHLKAKLNRFACLLSECISTHQVGKDIKVIRSRMANLTTRLESIMVKAESSSNSESDQNLQLRQTYGHQIEEHFVGMEKDLESLVSLVLDVKRSNRVISIHGMGGLGKTTLAQKIYQNKDVQRSFGARAWVCVSQQFDAKSVLKQIMKPLLPDERKEQIETMNQNELVVELYNVLRSKKCFIVIDDIWKTEHWEILKPSFPIADADCKILLTTRNKNIASEQYLYELGFLTEDQGWELLQKIALPKDYAQGIVTDETKQRETIGRETVKKCGYLPLSIWVIGGSLRQKQTLSEWDKVSKNIDLYLNHGDGVGENKRVRQVLDLSFNALPYYLKPCFLYLGCFPEDREINVEELYLLWIAEGMISSEEKRSRETLRDVAERYLSELAFRCMVQVKVPKYSSAYIKFESCRLHDLMRDLCLSKGEEEGFLKVVNFGQDTHSVPSIGTIPRLAIHIDHGVLDSDDFDERGKLKNLRSFLVLSEKIQAIELPFHYHSEYRVTRYELSLTYFKYIRILVFEECRFENRKLPSGIDKLIHLRLLSLYNCGVKELPSSIEAPISGRVDNESISIIVHHISNNERQLRETILCIFIADDSSLVEISPSHLRKLLTSHSLVKLEVHGRIGSNLPCYEPGLCTNLLDLSLSGSEIEEDVMETLGKFPMLNSLSLGGTAFMGTEMICHSNAFPQLKMLRLALFNLEKWRVDEGAMPNLSKLEIDNCKKLEMMPDGLGYITTLQQLDIYFMPKEFIDRLHVVNETKVLYFSILARTRMFDHVNPSYPHMN</sequence>
<dbReference type="PRINTS" id="PR00364">
    <property type="entry name" value="DISEASERSIST"/>
</dbReference>
<reference evidence="11" key="1">
    <citation type="submission" date="2019-10" db="EMBL/GenBank/DDBJ databases">
        <authorList>
            <person name="Zhang R."/>
            <person name="Pan Y."/>
            <person name="Wang J."/>
            <person name="Ma R."/>
            <person name="Yu S."/>
        </authorList>
    </citation>
    <scope>NUCLEOTIDE SEQUENCE</scope>
    <source>
        <strain evidence="11">LA-IB0</strain>
        <tissue evidence="11">Leaf</tissue>
    </source>
</reference>
<comment type="similarity">
    <text evidence="1">Belongs to the disease resistance NB-LRR family.</text>
</comment>
<evidence type="ECO:0000313" key="12">
    <source>
        <dbReference type="Proteomes" id="UP000826271"/>
    </source>
</evidence>
<dbReference type="InterPro" id="IPR002182">
    <property type="entry name" value="NB-ARC"/>
</dbReference>
<dbReference type="PANTHER" id="PTHR23155">
    <property type="entry name" value="DISEASE RESISTANCE PROTEIN RP"/>
    <property type="match status" value="1"/>
</dbReference>
<dbReference type="FunFam" id="3.40.50.300:FF:001091">
    <property type="entry name" value="Probable disease resistance protein At1g61300"/>
    <property type="match status" value="1"/>
</dbReference>
<evidence type="ECO:0000259" key="8">
    <source>
        <dbReference type="Pfam" id="PF18052"/>
    </source>
</evidence>
<dbReference type="InterPro" id="IPR058922">
    <property type="entry name" value="WHD_DRP"/>
</dbReference>
<dbReference type="InterPro" id="IPR027417">
    <property type="entry name" value="P-loop_NTPase"/>
</dbReference>
<dbReference type="Gene3D" id="1.20.5.4130">
    <property type="match status" value="1"/>
</dbReference>
<dbReference type="Gene3D" id="1.10.10.10">
    <property type="entry name" value="Winged helix-like DNA-binding domain superfamily/Winged helix DNA-binding domain"/>
    <property type="match status" value="1"/>
</dbReference>
<protein>
    <recommendedName>
        <fullName evidence="13">Disease resistance protein</fullName>
    </recommendedName>
</protein>
<comment type="caution">
    <text evidence="11">The sequence shown here is derived from an EMBL/GenBank/DDBJ whole genome shotgun (WGS) entry which is preliminary data.</text>
</comment>
<feature type="domain" description="Disease resistance R13L4/SHOC-2-like LRR" evidence="10">
    <location>
        <begin position="688"/>
        <end position="828"/>
    </location>
</feature>
<dbReference type="Pfam" id="PF23559">
    <property type="entry name" value="WHD_DRP"/>
    <property type="match status" value="1"/>
</dbReference>
<dbReference type="CDD" id="cd14798">
    <property type="entry name" value="RX-CC_like"/>
    <property type="match status" value="1"/>
</dbReference>
<dbReference type="GO" id="GO:0043531">
    <property type="term" value="F:ADP binding"/>
    <property type="evidence" value="ECO:0007669"/>
    <property type="project" value="InterPro"/>
</dbReference>
<dbReference type="InterPro" id="IPR044974">
    <property type="entry name" value="Disease_R_plants"/>
</dbReference>
<keyword evidence="4" id="KW-0547">Nucleotide-binding</keyword>
<dbReference type="InterPro" id="IPR038005">
    <property type="entry name" value="RX-like_CC"/>
</dbReference>
<evidence type="ECO:0008006" key="13">
    <source>
        <dbReference type="Google" id="ProtNLM"/>
    </source>
</evidence>
<evidence type="ECO:0000256" key="6">
    <source>
        <dbReference type="ARBA" id="ARBA00022840"/>
    </source>
</evidence>
<evidence type="ECO:0000259" key="9">
    <source>
        <dbReference type="Pfam" id="PF23559"/>
    </source>
</evidence>
<organism evidence="11 12">
    <name type="scientific">Buddleja alternifolia</name>
    <dbReference type="NCBI Taxonomy" id="168488"/>
    <lineage>
        <taxon>Eukaryota</taxon>
        <taxon>Viridiplantae</taxon>
        <taxon>Streptophyta</taxon>
        <taxon>Embryophyta</taxon>
        <taxon>Tracheophyta</taxon>
        <taxon>Spermatophyta</taxon>
        <taxon>Magnoliopsida</taxon>
        <taxon>eudicotyledons</taxon>
        <taxon>Gunneridae</taxon>
        <taxon>Pentapetalae</taxon>
        <taxon>asterids</taxon>
        <taxon>lamiids</taxon>
        <taxon>Lamiales</taxon>
        <taxon>Scrophulariaceae</taxon>
        <taxon>Buddlejeae</taxon>
        <taxon>Buddleja</taxon>
    </lineage>
</organism>
<dbReference type="Gene3D" id="3.80.10.10">
    <property type="entry name" value="Ribonuclease Inhibitor"/>
    <property type="match status" value="1"/>
</dbReference>
<dbReference type="GO" id="GO:0005524">
    <property type="term" value="F:ATP binding"/>
    <property type="evidence" value="ECO:0007669"/>
    <property type="project" value="UniProtKB-KW"/>
</dbReference>
<dbReference type="Gene3D" id="3.40.50.300">
    <property type="entry name" value="P-loop containing nucleotide triphosphate hydrolases"/>
    <property type="match status" value="1"/>
</dbReference>
<keyword evidence="2" id="KW-0433">Leucine-rich repeat</keyword>
<dbReference type="AlphaFoldDB" id="A0AAV6Y7K2"/>
<keyword evidence="3" id="KW-0677">Repeat</keyword>
<dbReference type="EMBL" id="WHWC01000002">
    <property type="protein sequence ID" value="KAG8387430.1"/>
    <property type="molecule type" value="Genomic_DNA"/>
</dbReference>
<evidence type="ECO:0000256" key="3">
    <source>
        <dbReference type="ARBA" id="ARBA00022737"/>
    </source>
</evidence>
<dbReference type="Pfam" id="PF18052">
    <property type="entry name" value="Rx_N"/>
    <property type="match status" value="1"/>
</dbReference>
<name>A0AAV6Y7K2_9LAMI</name>
<evidence type="ECO:0000259" key="10">
    <source>
        <dbReference type="Pfam" id="PF23598"/>
    </source>
</evidence>
<evidence type="ECO:0000259" key="7">
    <source>
        <dbReference type="Pfam" id="PF00931"/>
    </source>
</evidence>
<dbReference type="InterPro" id="IPR036388">
    <property type="entry name" value="WH-like_DNA-bd_sf"/>
</dbReference>
<evidence type="ECO:0000313" key="11">
    <source>
        <dbReference type="EMBL" id="KAG8387430.1"/>
    </source>
</evidence>
<dbReference type="SUPFAM" id="SSF52058">
    <property type="entry name" value="L domain-like"/>
    <property type="match status" value="1"/>
</dbReference>
<feature type="domain" description="NB-ARC" evidence="7">
    <location>
        <begin position="171"/>
        <end position="337"/>
    </location>
</feature>
<keyword evidence="6" id="KW-0067">ATP-binding</keyword>
<dbReference type="GO" id="GO:0051607">
    <property type="term" value="P:defense response to virus"/>
    <property type="evidence" value="ECO:0007669"/>
    <property type="project" value="UniProtKB-ARBA"/>
</dbReference>
<dbReference type="InterPro" id="IPR032675">
    <property type="entry name" value="LRR_dom_sf"/>
</dbReference>
<dbReference type="InterPro" id="IPR042197">
    <property type="entry name" value="Apaf_helical"/>
</dbReference>
<proteinExistence type="inferred from homology"/>
<dbReference type="InterPro" id="IPR041118">
    <property type="entry name" value="Rx_N"/>
</dbReference>
<dbReference type="FunFam" id="1.10.10.10:FF:000322">
    <property type="entry name" value="Probable disease resistance protein At1g63360"/>
    <property type="match status" value="1"/>
</dbReference>
<accession>A0AAV6Y7K2</accession>
<dbReference type="InterPro" id="IPR055414">
    <property type="entry name" value="LRR_R13L4/SHOC2-like"/>
</dbReference>
<dbReference type="GO" id="GO:0098542">
    <property type="term" value="P:defense response to other organism"/>
    <property type="evidence" value="ECO:0007669"/>
    <property type="project" value="TreeGrafter"/>
</dbReference>
<dbReference type="Pfam" id="PF00931">
    <property type="entry name" value="NB-ARC"/>
    <property type="match status" value="1"/>
</dbReference>
<feature type="domain" description="Disease resistance N-terminal" evidence="8">
    <location>
        <begin position="8"/>
        <end position="89"/>
    </location>
</feature>
<dbReference type="SUPFAM" id="SSF52540">
    <property type="entry name" value="P-loop containing nucleoside triphosphate hydrolases"/>
    <property type="match status" value="1"/>
</dbReference>
<evidence type="ECO:0000256" key="4">
    <source>
        <dbReference type="ARBA" id="ARBA00022741"/>
    </source>
</evidence>
<keyword evidence="5" id="KW-0611">Plant defense</keyword>